<feature type="domain" description="Glycosyl hydrolase 94 catalytic" evidence="3">
    <location>
        <begin position="710"/>
        <end position="983"/>
    </location>
</feature>
<organism evidence="6 7">
    <name type="scientific">Cellulosimicrobium cellulans</name>
    <name type="common">Arthrobacter luteus</name>
    <dbReference type="NCBI Taxonomy" id="1710"/>
    <lineage>
        <taxon>Bacteria</taxon>
        <taxon>Bacillati</taxon>
        <taxon>Actinomycetota</taxon>
        <taxon>Actinomycetes</taxon>
        <taxon>Micrococcales</taxon>
        <taxon>Promicromonosporaceae</taxon>
        <taxon>Cellulosimicrobium</taxon>
    </lineage>
</organism>
<dbReference type="PANTHER" id="PTHR37469:SF2">
    <property type="entry name" value="CELLOBIONIC ACID PHOSPHORYLASE"/>
    <property type="match status" value="1"/>
</dbReference>
<dbReference type="AlphaFoldDB" id="A0A4Y4DSZ8"/>
<dbReference type="Pfam" id="PF17167">
    <property type="entry name" value="Glyco_hydro_94"/>
    <property type="match status" value="1"/>
</dbReference>
<dbReference type="InterPro" id="IPR048771">
    <property type="entry name" value="SOGP_2nd"/>
</dbReference>
<reference evidence="6 7" key="1">
    <citation type="submission" date="2019-06" db="EMBL/GenBank/DDBJ databases">
        <title>Whole genome shotgun sequence of Cellulosimicrobium cellulans NBRC 15516.</title>
        <authorList>
            <person name="Hosoyama A."/>
            <person name="Uohara A."/>
            <person name="Ohji S."/>
            <person name="Ichikawa N."/>
        </authorList>
    </citation>
    <scope>NUCLEOTIDE SEQUENCE [LARGE SCALE GENOMIC DNA]</scope>
    <source>
        <strain evidence="6 7">NBRC 15516</strain>
    </source>
</reference>
<evidence type="ECO:0000313" key="6">
    <source>
        <dbReference type="EMBL" id="GED08056.1"/>
    </source>
</evidence>
<feature type="domain" description="Glycoside phosphorylase super sandwich" evidence="4">
    <location>
        <begin position="333"/>
        <end position="531"/>
    </location>
</feature>
<sequence length="1143" mass="120969">MTLTAASPAGTTLVAGATLSSGELTVELTAGGDVRAVSTDGLLVNQYLPGEHDRMPGGVLLRATRADGTVEVARLTGSSPAVTSVEVGTDRVVWSGEALGLATRVALTLDGRALVRRVDLTAGASTPADVRYDVVHAQDLALAPPAAALSSEPYVCQYLLHRALEHPDAGTVLVSRQTMSAQPRLPLAVAFLVEGAVAHLTDALQVFTARSRRDGVPHGLLGPVDSAVLQYEYAMPTLVSRPLDLSGGAARVHAVTVVDPDAPGPLAAHLDEVAGWAAAAVAAAADERSTTPLPRTASVLRDAPLLAGDELGEADLLAAVGLGADDVLLPERDADGTLLSFFTAAGTHVVDARKDTVTERSHGHVLKAGDDVLPTDDVLSTTAFAPGVFASHVVLGNTTANRLATVHRHHLNLLRSSGLRVLVDDGRGPQLLGLPSALVLDVGGVRWVYETPLGRVDVRTVAHDRENRIDVDVRCERPLHVTATLELDDEAGGWVAEHVAPTADVGEAVVVHPVPGGDVDAHYPDLRYVVSSSAPVVLDPEDPARASTGTAHRLTSATDTGALRLAITGALDGADAALALAAPAHDPLADLDATLARHLATVRGVVRGLRFAPHAALETQELDLLVPWYAHDALIHFLVPHGLEQYSGAAWGTRDVCQGPFELALAGGRYDVARAIVLRVLAHQHTGGEFPQWFMFDAYGERYNDSSHGDVVVWPLFALAQYLDASGDLAVLDEPVPFWDHAHRRPAASGPDAAATVRDHVARLLDHLEADRLPGTALPAYGEGDWDDTLQPADPRMRTDLASTWTSALLVQAAQLLARTTSGSDDHAALSARAGALAAEVRADLRERALVDGVMAGYVRHGADGDELVIHPSETVSGMRYRLIPMTQSIIAGILTPEEAEEHERLVVEHLHFPDGVRLMDHPAAFDEGIPHTFLRAEQAANVGREIGLMYVHAHIRYVEALAALGRGRALDELLRISPVDLGRRLAHAAPRQRNAYFSSSDADFPDRQSFARDFDRLRDGTVGVRGGWRVYSSGPGIYLRQLVQGVLGLTEQPGTLLVDPVLPAAADGLAVDLELAGRTRRVVYRIAQPGQGVRVRAGSDLGALGDVPTTPRAGDYRERGVVVATRDLGDAGLVEITVPVGS</sequence>
<dbReference type="SUPFAM" id="SSF48208">
    <property type="entry name" value="Six-hairpin glycosidases"/>
    <property type="match status" value="1"/>
</dbReference>
<dbReference type="Pfam" id="PF21958">
    <property type="entry name" value="SOGP_N"/>
    <property type="match status" value="1"/>
</dbReference>
<dbReference type="InterPro" id="IPR033432">
    <property type="entry name" value="GH94_catalytic"/>
</dbReference>
<protein>
    <submittedName>
        <fullName evidence="6">Uncharacterized protein</fullName>
    </submittedName>
</protein>
<dbReference type="EMBL" id="BJNZ01000001">
    <property type="protein sequence ID" value="GED08056.1"/>
    <property type="molecule type" value="Genomic_DNA"/>
</dbReference>
<dbReference type="PANTHER" id="PTHR37469">
    <property type="entry name" value="CELLOBIONIC ACID PHOSPHORYLASE-RELATED"/>
    <property type="match status" value="1"/>
</dbReference>
<evidence type="ECO:0000259" key="5">
    <source>
        <dbReference type="Pfam" id="PF21958"/>
    </source>
</evidence>
<evidence type="ECO:0000256" key="2">
    <source>
        <dbReference type="ARBA" id="ARBA00022679"/>
    </source>
</evidence>
<dbReference type="Pfam" id="PF21250">
    <property type="entry name" value="SOGP_2nd"/>
    <property type="match status" value="1"/>
</dbReference>
<name>A0A4Y4DSZ8_CELCE</name>
<dbReference type="GO" id="GO:0005975">
    <property type="term" value="P:carbohydrate metabolic process"/>
    <property type="evidence" value="ECO:0007669"/>
    <property type="project" value="InterPro"/>
</dbReference>
<evidence type="ECO:0000259" key="3">
    <source>
        <dbReference type="Pfam" id="PF17167"/>
    </source>
</evidence>
<dbReference type="InterPro" id="IPR012341">
    <property type="entry name" value="6hp_glycosidase-like_sf"/>
</dbReference>
<comment type="caution">
    <text evidence="6">The sequence shown here is derived from an EMBL/GenBank/DDBJ whole genome shotgun (WGS) entry which is preliminary data.</text>
</comment>
<dbReference type="InterPro" id="IPR052047">
    <property type="entry name" value="GH94_Enzymes"/>
</dbReference>
<dbReference type="RefSeq" id="WP_141387066.1">
    <property type="nucleotide sequence ID" value="NZ_BJNZ01000001.1"/>
</dbReference>
<dbReference type="InterPro" id="IPR008928">
    <property type="entry name" value="6-hairpin_glycosidase_sf"/>
</dbReference>
<dbReference type="Gene3D" id="1.50.10.10">
    <property type="match status" value="1"/>
</dbReference>
<feature type="domain" description="SOGP N-terminal" evidence="5">
    <location>
        <begin position="28"/>
        <end position="252"/>
    </location>
</feature>
<evidence type="ECO:0000256" key="1">
    <source>
        <dbReference type="ARBA" id="ARBA00022676"/>
    </source>
</evidence>
<evidence type="ECO:0000313" key="7">
    <source>
        <dbReference type="Proteomes" id="UP000316659"/>
    </source>
</evidence>
<accession>A0A4Y4DSZ8</accession>
<proteinExistence type="predicted"/>
<dbReference type="Proteomes" id="UP000316659">
    <property type="component" value="Unassembled WGS sequence"/>
</dbReference>
<keyword evidence="1" id="KW-0328">Glycosyltransferase</keyword>
<evidence type="ECO:0000259" key="4">
    <source>
        <dbReference type="Pfam" id="PF21250"/>
    </source>
</evidence>
<dbReference type="GO" id="GO:0016757">
    <property type="term" value="F:glycosyltransferase activity"/>
    <property type="evidence" value="ECO:0007669"/>
    <property type="project" value="UniProtKB-KW"/>
</dbReference>
<keyword evidence="2" id="KW-0808">Transferase</keyword>
<gene>
    <name evidence="6" type="ORF">CCE02nite_00550</name>
</gene>
<dbReference type="InterPro" id="IPR053831">
    <property type="entry name" value="SOGP_N"/>
</dbReference>